<gene>
    <name evidence="5" type="ORF">EXIGLDRAFT_732932</name>
</gene>
<dbReference type="Proteomes" id="UP000077266">
    <property type="component" value="Unassembled WGS sequence"/>
</dbReference>
<dbReference type="GO" id="GO:0016787">
    <property type="term" value="F:hydrolase activity"/>
    <property type="evidence" value="ECO:0007669"/>
    <property type="project" value="UniProtKB-KW"/>
</dbReference>
<protein>
    <submittedName>
        <fullName evidence="5">Alpha/beta-hydrolase</fullName>
    </submittedName>
</protein>
<comment type="similarity">
    <text evidence="1">Belongs to the type-B carboxylesterase/lipase family.</text>
</comment>
<feature type="signal peptide" evidence="3">
    <location>
        <begin position="1"/>
        <end position="18"/>
    </location>
</feature>
<evidence type="ECO:0000256" key="3">
    <source>
        <dbReference type="SAM" id="SignalP"/>
    </source>
</evidence>
<dbReference type="InterPro" id="IPR002018">
    <property type="entry name" value="CarbesteraseB"/>
</dbReference>
<proteinExistence type="inferred from homology"/>
<dbReference type="EMBL" id="KV425887">
    <property type="protein sequence ID" value="KZW02685.1"/>
    <property type="molecule type" value="Genomic_DNA"/>
</dbReference>
<name>A0A165PUH2_EXIGL</name>
<dbReference type="Gene3D" id="3.40.50.1820">
    <property type="entry name" value="alpha/beta hydrolase"/>
    <property type="match status" value="1"/>
</dbReference>
<dbReference type="AlphaFoldDB" id="A0A165PUH2"/>
<dbReference type="InterPro" id="IPR050309">
    <property type="entry name" value="Type-B_Carboxylest/Lipase"/>
</dbReference>
<keyword evidence="3" id="KW-0732">Signal</keyword>
<dbReference type="PROSITE" id="PS00941">
    <property type="entry name" value="CARBOXYLESTERASE_B_2"/>
    <property type="match status" value="1"/>
</dbReference>
<keyword evidence="6" id="KW-1185">Reference proteome</keyword>
<dbReference type="SUPFAM" id="SSF53474">
    <property type="entry name" value="alpha/beta-Hydrolases"/>
    <property type="match status" value="1"/>
</dbReference>
<feature type="chain" id="PRO_5007864450" evidence="3">
    <location>
        <begin position="19"/>
        <end position="720"/>
    </location>
</feature>
<dbReference type="InParanoid" id="A0A165PUH2"/>
<dbReference type="STRING" id="1314781.A0A165PUH2"/>
<keyword evidence="2 5" id="KW-0378">Hydrolase</keyword>
<feature type="domain" description="Carboxylesterase type B" evidence="4">
    <location>
        <begin position="180"/>
        <end position="652"/>
    </location>
</feature>
<dbReference type="ESTHER" id="exigl-a0a165puh2">
    <property type="family name" value="Fungal_carboxylesterase_lipase"/>
</dbReference>
<reference evidence="5 6" key="1">
    <citation type="journal article" date="2016" name="Mol. Biol. Evol.">
        <title>Comparative Genomics of Early-Diverging Mushroom-Forming Fungi Provides Insights into the Origins of Lignocellulose Decay Capabilities.</title>
        <authorList>
            <person name="Nagy L.G."/>
            <person name="Riley R."/>
            <person name="Tritt A."/>
            <person name="Adam C."/>
            <person name="Daum C."/>
            <person name="Floudas D."/>
            <person name="Sun H."/>
            <person name="Yadav J.S."/>
            <person name="Pangilinan J."/>
            <person name="Larsson K.H."/>
            <person name="Matsuura K."/>
            <person name="Barry K."/>
            <person name="Labutti K."/>
            <person name="Kuo R."/>
            <person name="Ohm R.A."/>
            <person name="Bhattacharya S.S."/>
            <person name="Shirouzu T."/>
            <person name="Yoshinaga Y."/>
            <person name="Martin F.M."/>
            <person name="Grigoriev I.V."/>
            <person name="Hibbett D.S."/>
        </authorList>
    </citation>
    <scope>NUCLEOTIDE SEQUENCE [LARGE SCALE GENOMIC DNA]</scope>
    <source>
        <strain evidence="5 6">HHB12029</strain>
    </source>
</reference>
<evidence type="ECO:0000256" key="2">
    <source>
        <dbReference type="ARBA" id="ARBA00022801"/>
    </source>
</evidence>
<evidence type="ECO:0000313" key="5">
    <source>
        <dbReference type="EMBL" id="KZW02685.1"/>
    </source>
</evidence>
<evidence type="ECO:0000259" key="4">
    <source>
        <dbReference type="Pfam" id="PF00135"/>
    </source>
</evidence>
<dbReference type="Pfam" id="PF00135">
    <property type="entry name" value="COesterase"/>
    <property type="match status" value="1"/>
</dbReference>
<sequence>MRSLWIVALAFRLHAAATVPPLEAVGTVTLVHPNDLDTTAATGGSLLLLHRRQSSATAALACSVLHEKPATAADLTADVRQHLSFLAFDGQLQSNDSLWVAGSASSKVSPGHGHRDSVCPAYSLKTGAVENVSCDSVLKALCTQSAPPTTPANRGTVTQGSEIVVSAGNAQYLGYRDARSFRFLGIRYGQAPVGQNRFLPTQSVRAKGLVNATQFGTVCMQNPGSDYAAKDEVQSEDCLFLNVYTPSLPSSLQPVKLKGVGFWIHGGSFNVGSGSQAIYDGGNFASRGDVVIVTINYRLDILGMLADNAGAGNALISDMVLALKWVHDNIAAFGGDPNKVTIMGESAGGMAVNALLSVPAAHGLFQAAISESAGTAPWFPRRVYTDILNPAIAAAFHSILEPPITDPVAYLRSLPADRFTSSTSPDAASSKLSDVRRALYHSTSVDGLAAMPIVGAGIQDQLNYLLGNKTLPNKVPLLVGTVRDEYALAVYALPGFTAGPVPPEVITYDTLLGVALGSDCAAAVIADGVYALNASEPDAMRRGLSAAPTARGFKCNIRSLLGIGLSNGALDASQVFVYQFNAGRPPIENAAPGCYPETPGPYHPVCHAGEVVPVFGSFNVIGVSLNTTEELHFTQYSNDVWSAFIRTHSPDIPQAYLKARGPLYAATLESVRKAPFKAVNSAEGLHIMDYEPRNEGAFVPRECAVFDNFGYAYNFIDNTY</sequence>
<evidence type="ECO:0000313" key="6">
    <source>
        <dbReference type="Proteomes" id="UP000077266"/>
    </source>
</evidence>
<dbReference type="PANTHER" id="PTHR11559">
    <property type="entry name" value="CARBOXYLESTERASE"/>
    <property type="match status" value="1"/>
</dbReference>
<organism evidence="5 6">
    <name type="scientific">Exidia glandulosa HHB12029</name>
    <dbReference type="NCBI Taxonomy" id="1314781"/>
    <lineage>
        <taxon>Eukaryota</taxon>
        <taxon>Fungi</taxon>
        <taxon>Dikarya</taxon>
        <taxon>Basidiomycota</taxon>
        <taxon>Agaricomycotina</taxon>
        <taxon>Agaricomycetes</taxon>
        <taxon>Auriculariales</taxon>
        <taxon>Exidiaceae</taxon>
        <taxon>Exidia</taxon>
    </lineage>
</organism>
<accession>A0A165PUH2</accession>
<evidence type="ECO:0000256" key="1">
    <source>
        <dbReference type="ARBA" id="ARBA00005964"/>
    </source>
</evidence>
<dbReference type="InterPro" id="IPR019826">
    <property type="entry name" value="Carboxylesterase_B_AS"/>
</dbReference>
<dbReference type="PROSITE" id="PS00122">
    <property type="entry name" value="CARBOXYLESTERASE_B_1"/>
    <property type="match status" value="1"/>
</dbReference>
<dbReference type="InterPro" id="IPR019819">
    <property type="entry name" value="Carboxylesterase_B_CS"/>
</dbReference>
<dbReference type="OrthoDB" id="408631at2759"/>
<dbReference type="InterPro" id="IPR029058">
    <property type="entry name" value="AB_hydrolase_fold"/>
</dbReference>